<proteinExistence type="predicted"/>
<dbReference type="EMBL" id="JAVRQU010000013">
    <property type="protein sequence ID" value="KAK5695794.1"/>
    <property type="molecule type" value="Genomic_DNA"/>
</dbReference>
<evidence type="ECO:0000313" key="2">
    <source>
        <dbReference type="EMBL" id="KAK5695794.1"/>
    </source>
</evidence>
<dbReference type="Proteomes" id="UP001310594">
    <property type="component" value="Unassembled WGS sequence"/>
</dbReference>
<evidence type="ECO:0000313" key="3">
    <source>
        <dbReference type="Proteomes" id="UP001310594"/>
    </source>
</evidence>
<dbReference type="InterPro" id="IPR029032">
    <property type="entry name" value="AhpD-like"/>
</dbReference>
<dbReference type="PANTHER" id="PTHR34846">
    <property type="entry name" value="4-CARBOXYMUCONOLACTONE DECARBOXYLASE FAMILY PROTEIN (AFU_ORTHOLOGUE AFUA_6G11590)"/>
    <property type="match status" value="1"/>
</dbReference>
<protein>
    <submittedName>
        <fullName evidence="2">Uncharacterized protein</fullName>
    </submittedName>
</protein>
<accession>A0AAN8A1N6</accession>
<feature type="region of interest" description="Disordered" evidence="1">
    <location>
        <begin position="1"/>
        <end position="23"/>
    </location>
</feature>
<comment type="caution">
    <text evidence="2">The sequence shown here is derived from an EMBL/GenBank/DDBJ whole genome shotgun (WGS) entry which is preliminary data.</text>
</comment>
<sequence length="317" mass="34786">MASIQQSEKIGNHSRLPPKPRDELRPAQQEFHDYFHETVSKNAPHPGASERAGNTLFPTLAVLPKTGRTQVDMLALLEEEAVGLPADAREVASLVATSFFKSVYVTHIHKKMAIMQKSLTESQVEALEKGVKPDDLNDNCSLAYDLAHHLLEIRGPLPQDLWDKGNAAFGLEGTIGLVHYVSLLAWTSMGMNAADVPAPKDVQSRYTWSTKSHNDNRSLYHIGKSCAGNHHFSLSSGDSADRVSNCFAWPALGLVEQQHQPHTLYHDGKLLCSVDRSVGRNRSKRLHLAPGRAVLVGRHRKLGDGSTLDLPPVAPPT</sequence>
<dbReference type="Gene3D" id="1.20.1290.10">
    <property type="entry name" value="AhpD-like"/>
    <property type="match status" value="1"/>
</dbReference>
<dbReference type="AlphaFoldDB" id="A0AAN8A1N6"/>
<dbReference type="PANTHER" id="PTHR34846:SF11">
    <property type="entry name" value="4-CARBOXYMUCONOLACTONE DECARBOXYLASE FAMILY PROTEIN (AFU_ORTHOLOGUE AFUA_6G11590)"/>
    <property type="match status" value="1"/>
</dbReference>
<organism evidence="2 3">
    <name type="scientific">Elasticomyces elasticus</name>
    <dbReference type="NCBI Taxonomy" id="574655"/>
    <lineage>
        <taxon>Eukaryota</taxon>
        <taxon>Fungi</taxon>
        <taxon>Dikarya</taxon>
        <taxon>Ascomycota</taxon>
        <taxon>Pezizomycotina</taxon>
        <taxon>Dothideomycetes</taxon>
        <taxon>Dothideomycetidae</taxon>
        <taxon>Mycosphaerellales</taxon>
        <taxon>Teratosphaeriaceae</taxon>
        <taxon>Elasticomyces</taxon>
    </lineage>
</organism>
<gene>
    <name evidence="2" type="ORF">LTR97_008214</name>
</gene>
<reference evidence="2" key="1">
    <citation type="submission" date="2023-08" db="EMBL/GenBank/DDBJ databases">
        <title>Black Yeasts Isolated from many extreme environments.</title>
        <authorList>
            <person name="Coleine C."/>
            <person name="Stajich J.E."/>
            <person name="Selbmann L."/>
        </authorList>
    </citation>
    <scope>NUCLEOTIDE SEQUENCE</scope>
    <source>
        <strain evidence="2">CCFEE 5810</strain>
    </source>
</reference>
<name>A0AAN8A1N6_9PEZI</name>
<evidence type="ECO:0000256" key="1">
    <source>
        <dbReference type="SAM" id="MobiDB-lite"/>
    </source>
</evidence>
<dbReference type="SUPFAM" id="SSF69118">
    <property type="entry name" value="AhpD-like"/>
    <property type="match status" value="1"/>
</dbReference>